<evidence type="ECO:0000313" key="1">
    <source>
        <dbReference type="EMBL" id="KAA4632824.1"/>
    </source>
</evidence>
<organism evidence="1">
    <name type="scientific">Bacteroides ovatus</name>
    <dbReference type="NCBI Taxonomy" id="28116"/>
    <lineage>
        <taxon>Bacteria</taxon>
        <taxon>Pseudomonadati</taxon>
        <taxon>Bacteroidota</taxon>
        <taxon>Bacteroidia</taxon>
        <taxon>Bacteroidales</taxon>
        <taxon>Bacteroidaceae</taxon>
        <taxon>Bacteroides</taxon>
    </lineage>
</organism>
<dbReference type="AlphaFoldDB" id="A0A642C3A5"/>
<gene>
    <name evidence="1" type="ORF">F3B51_28810</name>
</gene>
<name>A0A642C3A5_BACOV</name>
<sequence>PKGAENKKARDLIYEEKNTFLTRGYRKDVRGIRGADGRMSYIADIRDLINIITEWAASQGTVFELYDRLRNINIEKGYGDPLNM</sequence>
<feature type="non-terminal residue" evidence="1">
    <location>
        <position position="1"/>
    </location>
</feature>
<dbReference type="EMBL" id="VWFN01000218">
    <property type="protein sequence ID" value="KAA4632824.1"/>
    <property type="molecule type" value="Genomic_DNA"/>
</dbReference>
<proteinExistence type="predicted"/>
<comment type="caution">
    <text evidence="1">The sequence shown here is derived from an EMBL/GenBank/DDBJ whole genome shotgun (WGS) entry which is preliminary data.</text>
</comment>
<protein>
    <submittedName>
        <fullName evidence="1">Uncharacterized protein</fullName>
    </submittedName>
</protein>
<reference evidence="1" key="1">
    <citation type="journal article" date="2019" name="Nat. Med.">
        <title>A library of human gut bacterial isolates paired with longitudinal multiomics data enables mechanistic microbiome research.</title>
        <authorList>
            <person name="Poyet M."/>
            <person name="Groussin M."/>
            <person name="Gibbons S.M."/>
            <person name="Avila-Pacheco J."/>
            <person name="Jiang X."/>
            <person name="Kearney S.M."/>
            <person name="Perrotta A.R."/>
            <person name="Berdy B."/>
            <person name="Zhao S."/>
            <person name="Lieberman T.D."/>
            <person name="Swanson P.K."/>
            <person name="Smith M."/>
            <person name="Roesemann S."/>
            <person name="Alexander J.E."/>
            <person name="Rich S.A."/>
            <person name="Livny J."/>
            <person name="Vlamakis H."/>
            <person name="Clish C."/>
            <person name="Bullock K."/>
            <person name="Deik A."/>
            <person name="Scott J."/>
            <person name="Pierce K.A."/>
            <person name="Xavier R.J."/>
            <person name="Alm E.J."/>
        </authorList>
    </citation>
    <scope>NUCLEOTIDE SEQUENCE</scope>
    <source>
        <strain evidence="1">BIOML-A13</strain>
    </source>
</reference>
<accession>A0A642C3A5</accession>